<keyword evidence="1" id="KW-0812">Transmembrane</keyword>
<dbReference type="AlphaFoldDB" id="A0A4R3MQ58"/>
<keyword evidence="1" id="KW-0472">Membrane</keyword>
<proteinExistence type="predicted"/>
<name>A0A4R3MQ58_9FIRM</name>
<sequence>MEGLRAILYNKALISALLAWLVAQLIKLIITLIKEKRLDFAKLIASGGMPSAHTSTVSALTVAVGELNGYDSTFFGISFVFALIIMYDAAGVRRAAGKQAQVLNKIVEELGNKNLHFEERLKELLGHTPIEVFAGAILGIIVTFLYLY</sequence>
<organism evidence="2 3">
    <name type="scientific">Natranaerovirga pectinivora</name>
    <dbReference type="NCBI Taxonomy" id="682400"/>
    <lineage>
        <taxon>Bacteria</taxon>
        <taxon>Bacillati</taxon>
        <taxon>Bacillota</taxon>
        <taxon>Clostridia</taxon>
        <taxon>Lachnospirales</taxon>
        <taxon>Natranaerovirgaceae</taxon>
        <taxon>Natranaerovirga</taxon>
    </lineage>
</organism>
<evidence type="ECO:0000313" key="2">
    <source>
        <dbReference type="EMBL" id="TCT16924.1"/>
    </source>
</evidence>
<gene>
    <name evidence="2" type="ORF">EDC18_101220</name>
</gene>
<keyword evidence="1" id="KW-1133">Transmembrane helix</keyword>
<reference evidence="2 3" key="1">
    <citation type="submission" date="2019-03" db="EMBL/GenBank/DDBJ databases">
        <title>Genomic Encyclopedia of Type Strains, Phase IV (KMG-IV): sequencing the most valuable type-strain genomes for metagenomic binning, comparative biology and taxonomic classification.</title>
        <authorList>
            <person name="Goeker M."/>
        </authorList>
    </citation>
    <scope>NUCLEOTIDE SEQUENCE [LARGE SCALE GENOMIC DNA]</scope>
    <source>
        <strain evidence="2 3">DSM 24629</strain>
    </source>
</reference>
<accession>A0A4R3MQ58</accession>
<dbReference type="PANTHER" id="PTHR31446:SF29">
    <property type="entry name" value="ACID PHOSPHATASE_VANADIUM-DEPENDENT HALOPEROXIDASE-RELATED PROTEIN"/>
    <property type="match status" value="1"/>
</dbReference>
<evidence type="ECO:0000313" key="3">
    <source>
        <dbReference type="Proteomes" id="UP000294902"/>
    </source>
</evidence>
<feature type="transmembrane region" description="Helical" evidence="1">
    <location>
        <begin position="130"/>
        <end position="147"/>
    </location>
</feature>
<dbReference type="Pfam" id="PF02681">
    <property type="entry name" value="DUF212"/>
    <property type="match status" value="1"/>
</dbReference>
<evidence type="ECO:0000256" key="1">
    <source>
        <dbReference type="SAM" id="Phobius"/>
    </source>
</evidence>
<protein>
    <recommendedName>
        <fullName evidence="4">Divergent PAP2 family protein</fullName>
    </recommendedName>
</protein>
<dbReference type="EMBL" id="SMAL01000001">
    <property type="protein sequence ID" value="TCT16924.1"/>
    <property type="molecule type" value="Genomic_DNA"/>
</dbReference>
<dbReference type="PANTHER" id="PTHR31446">
    <property type="entry name" value="ACID PHOSPHATASE/VANADIUM-DEPENDENT HALOPEROXIDASE-RELATED PROTEIN"/>
    <property type="match status" value="1"/>
</dbReference>
<dbReference type="RefSeq" id="WP_132249392.1">
    <property type="nucleotide sequence ID" value="NZ_SMAL01000001.1"/>
</dbReference>
<feature type="transmembrane region" description="Helical" evidence="1">
    <location>
        <begin position="72"/>
        <end position="90"/>
    </location>
</feature>
<dbReference type="InterPro" id="IPR003832">
    <property type="entry name" value="DUF212"/>
</dbReference>
<evidence type="ECO:0008006" key="4">
    <source>
        <dbReference type="Google" id="ProtNLM"/>
    </source>
</evidence>
<dbReference type="OrthoDB" id="9792681at2"/>
<keyword evidence="3" id="KW-1185">Reference proteome</keyword>
<dbReference type="Proteomes" id="UP000294902">
    <property type="component" value="Unassembled WGS sequence"/>
</dbReference>
<feature type="transmembrane region" description="Helical" evidence="1">
    <location>
        <begin position="12"/>
        <end position="33"/>
    </location>
</feature>
<comment type="caution">
    <text evidence="2">The sequence shown here is derived from an EMBL/GenBank/DDBJ whole genome shotgun (WGS) entry which is preliminary data.</text>
</comment>